<dbReference type="Gene3D" id="2.40.360.10">
    <property type="entry name" value="YmcC-like"/>
    <property type="match status" value="1"/>
</dbReference>
<proteinExistence type="predicted"/>
<keyword evidence="1" id="KW-0449">Lipoprotein</keyword>
<dbReference type="AlphaFoldDB" id="A0A1I2GWF3"/>
<accession>A0A1I2GWF3</accession>
<organism evidence="1 2">
    <name type="scientific">Paracidovorax wautersii</name>
    <dbReference type="NCBI Taxonomy" id="1177982"/>
    <lineage>
        <taxon>Bacteria</taxon>
        <taxon>Pseudomonadati</taxon>
        <taxon>Pseudomonadota</taxon>
        <taxon>Betaproteobacteria</taxon>
        <taxon>Burkholderiales</taxon>
        <taxon>Comamonadaceae</taxon>
        <taxon>Paracidovorax</taxon>
    </lineage>
</organism>
<dbReference type="InterPro" id="IPR021308">
    <property type="entry name" value="GfcB"/>
</dbReference>
<dbReference type="InterPro" id="IPR023373">
    <property type="entry name" value="YmcC_sf"/>
</dbReference>
<keyword evidence="2" id="KW-1185">Reference proteome</keyword>
<dbReference type="OrthoDB" id="8847406at2"/>
<evidence type="ECO:0000313" key="2">
    <source>
        <dbReference type="Proteomes" id="UP000199119"/>
    </source>
</evidence>
<gene>
    <name evidence="1" type="ORF">SAMN04489711_11727</name>
</gene>
<protein>
    <submittedName>
        <fullName evidence="1">Group 4 capsule polysaccharide lipoprotein gfcB, YjbF</fullName>
    </submittedName>
</protein>
<name>A0A1I2GWF3_9BURK</name>
<sequence length="206" mass="22084">MVSRYVLPGDPLAQAQLDPRLRYLRVDTSQGGAALMALGYLDPVKDDPQGAPEEVWYSASKEVLRLRHGRLAGATGLPREWRDVSFSAVPSWRSVLERPSLGSYQRVRDSMPGALTGVKDSVTIRPIAPPGKTLVSVQVPASVQWFEEVAVTRPPAAQLPASLFAVDLSNGAERVVYSQQCLAVDLCLALRPVTAAAPSPAAAASR</sequence>
<dbReference type="RefSeq" id="WP_092941223.1">
    <property type="nucleotide sequence ID" value="NZ_FONX01000017.1"/>
</dbReference>
<dbReference type="Proteomes" id="UP000199119">
    <property type="component" value="Unassembled WGS sequence"/>
</dbReference>
<reference evidence="2" key="1">
    <citation type="submission" date="2016-10" db="EMBL/GenBank/DDBJ databases">
        <authorList>
            <person name="Varghese N."/>
            <person name="Submissions S."/>
        </authorList>
    </citation>
    <scope>NUCLEOTIDE SEQUENCE [LARGE SCALE GENOMIC DNA]</scope>
    <source>
        <strain evidence="2">DSM 27981</strain>
    </source>
</reference>
<dbReference type="Pfam" id="PF11102">
    <property type="entry name" value="YjbF"/>
    <property type="match status" value="1"/>
</dbReference>
<dbReference type="EMBL" id="FONX01000017">
    <property type="protein sequence ID" value="SFF21399.1"/>
    <property type="molecule type" value="Genomic_DNA"/>
</dbReference>
<dbReference type="STRING" id="1177982.SAMN04489711_11727"/>
<evidence type="ECO:0000313" key="1">
    <source>
        <dbReference type="EMBL" id="SFF21399.1"/>
    </source>
</evidence>
<dbReference type="SUPFAM" id="SSF159270">
    <property type="entry name" value="YmcC-like"/>
    <property type="match status" value="1"/>
</dbReference>